<dbReference type="Proteomes" id="UP000637628">
    <property type="component" value="Unassembled WGS sequence"/>
</dbReference>
<dbReference type="InterPro" id="IPR050248">
    <property type="entry name" value="Polysacc_deacetylase_ArnD"/>
</dbReference>
<dbReference type="SUPFAM" id="SSF88713">
    <property type="entry name" value="Glycoside hydrolase/deacetylase"/>
    <property type="match status" value="1"/>
</dbReference>
<evidence type="ECO:0000259" key="2">
    <source>
        <dbReference type="PROSITE" id="PS51677"/>
    </source>
</evidence>
<dbReference type="Pfam" id="PF01522">
    <property type="entry name" value="Polysacc_deac_1"/>
    <property type="match status" value="1"/>
</dbReference>
<dbReference type="PROSITE" id="PS51677">
    <property type="entry name" value="NODB"/>
    <property type="match status" value="1"/>
</dbReference>
<feature type="signal peptide" evidence="1">
    <location>
        <begin position="1"/>
        <end position="23"/>
    </location>
</feature>
<organism evidence="3 4">
    <name type="scientific">Paractinoplanes durhamensis</name>
    <dbReference type="NCBI Taxonomy" id="113563"/>
    <lineage>
        <taxon>Bacteria</taxon>
        <taxon>Bacillati</taxon>
        <taxon>Actinomycetota</taxon>
        <taxon>Actinomycetes</taxon>
        <taxon>Micromonosporales</taxon>
        <taxon>Micromonosporaceae</taxon>
        <taxon>Paractinoplanes</taxon>
    </lineage>
</organism>
<evidence type="ECO:0000256" key="1">
    <source>
        <dbReference type="SAM" id="SignalP"/>
    </source>
</evidence>
<accession>A0ABQ3Z432</accession>
<feature type="domain" description="NodB homology" evidence="2">
    <location>
        <begin position="71"/>
        <end position="252"/>
    </location>
</feature>
<dbReference type="EMBL" id="BOML01000048">
    <property type="protein sequence ID" value="GIE04603.1"/>
    <property type="molecule type" value="Genomic_DNA"/>
</dbReference>
<dbReference type="InterPro" id="IPR002509">
    <property type="entry name" value="NODB_dom"/>
</dbReference>
<feature type="chain" id="PRO_5045638341" description="NodB homology domain-containing protein" evidence="1">
    <location>
        <begin position="24"/>
        <end position="269"/>
    </location>
</feature>
<evidence type="ECO:0000313" key="3">
    <source>
        <dbReference type="EMBL" id="GIE04603.1"/>
    </source>
</evidence>
<dbReference type="Gene3D" id="3.20.20.370">
    <property type="entry name" value="Glycoside hydrolase/deacetylase"/>
    <property type="match status" value="1"/>
</dbReference>
<dbReference type="PROSITE" id="PS51318">
    <property type="entry name" value="TAT"/>
    <property type="match status" value="1"/>
</dbReference>
<name>A0ABQ3Z432_9ACTN</name>
<dbReference type="CDD" id="cd10917">
    <property type="entry name" value="CE4_NodB_like_6s_7s"/>
    <property type="match status" value="1"/>
</dbReference>
<proteinExistence type="predicted"/>
<reference evidence="3 4" key="1">
    <citation type="submission" date="2021-01" db="EMBL/GenBank/DDBJ databases">
        <title>Whole genome shotgun sequence of Actinoplanes durhamensis NBRC 14914.</title>
        <authorList>
            <person name="Komaki H."/>
            <person name="Tamura T."/>
        </authorList>
    </citation>
    <scope>NUCLEOTIDE SEQUENCE [LARGE SCALE GENOMIC DNA]</scope>
    <source>
        <strain evidence="3 4">NBRC 14914</strain>
    </source>
</reference>
<dbReference type="InterPro" id="IPR011330">
    <property type="entry name" value="Glyco_hydro/deAcase_b/a-brl"/>
</dbReference>
<dbReference type="PANTHER" id="PTHR10587">
    <property type="entry name" value="GLYCOSYL TRANSFERASE-RELATED"/>
    <property type="match status" value="1"/>
</dbReference>
<dbReference type="RefSeq" id="WP_203731475.1">
    <property type="nucleotide sequence ID" value="NZ_BAAATX010000011.1"/>
</dbReference>
<comment type="caution">
    <text evidence="3">The sequence shown here is derived from an EMBL/GenBank/DDBJ whole genome shotgun (WGS) entry which is preliminary data.</text>
</comment>
<keyword evidence="4" id="KW-1185">Reference proteome</keyword>
<evidence type="ECO:0000313" key="4">
    <source>
        <dbReference type="Proteomes" id="UP000637628"/>
    </source>
</evidence>
<sequence>MRKLSRRGLLRGAGLAAAGAALGAVGVTEVPRWCGWDHPPLSGGYASAADNQDAVGSSSVSVRYFVETSRPLVALTFDDGPAPKYTPLFLDALADAGIPATFFMVGRNVRDNYGLVKDRLAGHEVGNHTWAHRDLATMDLPAIQDDLRRTHEVIQEKLGRTPTLVRPPFGHFGGSTVLAADSMAYDLILWDRQMHERRFKDDPAGQARDIVDTVRPGSIILAHDAGDQRRLVALKALRDIVSGVKARGFEFVTVSDLIADGARPSGEGH</sequence>
<keyword evidence="1" id="KW-0732">Signal</keyword>
<protein>
    <recommendedName>
        <fullName evidence="2">NodB homology domain-containing protein</fullName>
    </recommendedName>
</protein>
<dbReference type="InterPro" id="IPR006311">
    <property type="entry name" value="TAT_signal"/>
</dbReference>
<gene>
    <name evidence="3" type="ORF">Adu01nite_59530</name>
</gene>